<dbReference type="Gene3D" id="1.10.357.10">
    <property type="entry name" value="Tetracycline Repressor, domain 2"/>
    <property type="match status" value="1"/>
</dbReference>
<dbReference type="RefSeq" id="WP_085017756.1">
    <property type="nucleotide sequence ID" value="NZ_BMHD01000001.1"/>
</dbReference>
<dbReference type="AlphaFoldDB" id="A0A1X9LFH2"/>
<evidence type="ECO:0000256" key="3">
    <source>
        <dbReference type="ARBA" id="ARBA00023163"/>
    </source>
</evidence>
<dbReference type="KEGG" id="cphy:B5808_00865"/>
<keyword evidence="1" id="KW-0805">Transcription regulation</keyword>
<proteinExistence type="predicted"/>
<dbReference type="GO" id="GO:0003700">
    <property type="term" value="F:DNA-binding transcription factor activity"/>
    <property type="evidence" value="ECO:0007669"/>
    <property type="project" value="TreeGrafter"/>
</dbReference>
<evidence type="ECO:0000313" key="5">
    <source>
        <dbReference type="Proteomes" id="UP000192775"/>
    </source>
</evidence>
<dbReference type="SUPFAM" id="SSF46689">
    <property type="entry name" value="Homeodomain-like"/>
    <property type="match status" value="1"/>
</dbReference>
<evidence type="ECO:0000256" key="2">
    <source>
        <dbReference type="ARBA" id="ARBA00023125"/>
    </source>
</evidence>
<protein>
    <submittedName>
        <fullName evidence="4">Uncharacterized protein</fullName>
    </submittedName>
</protein>
<keyword evidence="2" id="KW-0238">DNA-binding</keyword>
<keyword evidence="5" id="KW-1185">Reference proteome</keyword>
<reference evidence="4 5" key="1">
    <citation type="submission" date="2017-04" db="EMBL/GenBank/DDBJ databases">
        <authorList>
            <person name="Afonso C.L."/>
            <person name="Miller P.J."/>
            <person name="Scott M.A."/>
            <person name="Spackman E."/>
            <person name="Goraichik I."/>
            <person name="Dimitrov K.M."/>
            <person name="Suarez D.L."/>
            <person name="Swayne D.E."/>
        </authorList>
    </citation>
    <scope>NUCLEOTIDE SEQUENCE [LARGE SCALE GENOMIC DNA]</scope>
    <source>
        <strain evidence="5">XA(T)</strain>
    </source>
</reference>
<dbReference type="Pfam" id="PF00440">
    <property type="entry name" value="TetR_N"/>
    <property type="match status" value="1"/>
</dbReference>
<sequence>MTTDATPPARRSGSRTRELAQQVALRLFTEQGYEATSLRQIADELGINKASLYYHFDGKEAIVQSLLDQRGDEAEELLAWVRAQPPAPDVIAEAVSRWVDSFTEEKLQGIRFLTANPRLLAGMARADEEPRVGAGLTQLADELSARLPSPSPESAVLLRMALLSINAAVHAAAGTSADDTAIVAAARRAARILTADLLCGRERSALDAHAGASRLSGLRDGCSATA</sequence>
<dbReference type="PANTHER" id="PTHR30055">
    <property type="entry name" value="HTH-TYPE TRANSCRIPTIONAL REGULATOR RUTR"/>
    <property type="match status" value="1"/>
</dbReference>
<keyword evidence="3" id="KW-0804">Transcription</keyword>
<dbReference type="Proteomes" id="UP000192775">
    <property type="component" value="Chromosome"/>
</dbReference>
<dbReference type="PRINTS" id="PR00455">
    <property type="entry name" value="HTHTETR"/>
</dbReference>
<dbReference type="PROSITE" id="PS50977">
    <property type="entry name" value="HTH_TETR_2"/>
    <property type="match status" value="1"/>
</dbReference>
<accession>A0A1X9LFH2</accession>
<name>A0A1X9LFH2_9MICO</name>
<dbReference type="InterPro" id="IPR009057">
    <property type="entry name" value="Homeodomain-like_sf"/>
</dbReference>
<dbReference type="InterPro" id="IPR050109">
    <property type="entry name" value="HTH-type_TetR-like_transc_reg"/>
</dbReference>
<dbReference type="InterPro" id="IPR023772">
    <property type="entry name" value="DNA-bd_HTH_TetR-type_CS"/>
</dbReference>
<dbReference type="EMBL" id="CP020715">
    <property type="protein sequence ID" value="ARJ03944.1"/>
    <property type="molecule type" value="Genomic_DNA"/>
</dbReference>
<dbReference type="PROSITE" id="PS01081">
    <property type="entry name" value="HTH_TETR_1"/>
    <property type="match status" value="1"/>
</dbReference>
<evidence type="ECO:0000313" key="4">
    <source>
        <dbReference type="EMBL" id="ARJ03944.1"/>
    </source>
</evidence>
<dbReference type="InterPro" id="IPR001647">
    <property type="entry name" value="HTH_TetR"/>
</dbReference>
<organism evidence="4 5">
    <name type="scientific">Cnuibacter physcomitrellae</name>
    <dbReference type="NCBI Taxonomy" id="1619308"/>
    <lineage>
        <taxon>Bacteria</taxon>
        <taxon>Bacillati</taxon>
        <taxon>Actinomycetota</taxon>
        <taxon>Actinomycetes</taxon>
        <taxon>Micrococcales</taxon>
        <taxon>Microbacteriaceae</taxon>
        <taxon>Cnuibacter</taxon>
    </lineage>
</organism>
<evidence type="ECO:0000256" key="1">
    <source>
        <dbReference type="ARBA" id="ARBA00023015"/>
    </source>
</evidence>
<dbReference type="GO" id="GO:0000976">
    <property type="term" value="F:transcription cis-regulatory region binding"/>
    <property type="evidence" value="ECO:0007669"/>
    <property type="project" value="TreeGrafter"/>
</dbReference>
<dbReference type="PANTHER" id="PTHR30055:SF234">
    <property type="entry name" value="HTH-TYPE TRANSCRIPTIONAL REGULATOR BETI"/>
    <property type="match status" value="1"/>
</dbReference>
<gene>
    <name evidence="4" type="ORF">B5808_00865</name>
</gene>